<evidence type="ECO:0000313" key="1">
    <source>
        <dbReference type="EMBL" id="MDP9902143.1"/>
    </source>
</evidence>
<dbReference type="EMBL" id="JAUSRO010000016">
    <property type="protein sequence ID" value="MDP9902143.1"/>
    <property type="molecule type" value="Genomic_DNA"/>
</dbReference>
<gene>
    <name evidence="1" type="ORF">J2W36_004419</name>
</gene>
<sequence length="128" mass="13940">MSKNPTTISFLIIHRQLLLGMDDDTLSAAIGFPSTNVIPLLKRGSMRLPLNRVKALAKALEADPVMVLRLAISESVPGLLEIIDEILNPLNLSAAEVNLVRHCRRLAGKKKTTPLVIDGREVIALITV</sequence>
<dbReference type="Proteomes" id="UP001226867">
    <property type="component" value="Unassembled WGS sequence"/>
</dbReference>
<organism evidence="1 2">
    <name type="scientific">Variovorax ginsengisoli</name>
    <dbReference type="NCBI Taxonomy" id="363844"/>
    <lineage>
        <taxon>Bacteria</taxon>
        <taxon>Pseudomonadati</taxon>
        <taxon>Pseudomonadota</taxon>
        <taxon>Betaproteobacteria</taxon>
        <taxon>Burkholderiales</taxon>
        <taxon>Comamonadaceae</taxon>
        <taxon>Variovorax</taxon>
    </lineage>
</organism>
<evidence type="ECO:0000313" key="2">
    <source>
        <dbReference type="Proteomes" id="UP001226867"/>
    </source>
</evidence>
<comment type="caution">
    <text evidence="1">The sequence shown here is derived from an EMBL/GenBank/DDBJ whole genome shotgun (WGS) entry which is preliminary data.</text>
</comment>
<dbReference type="RefSeq" id="WP_307691903.1">
    <property type="nucleotide sequence ID" value="NZ_JAUSRO010000016.1"/>
</dbReference>
<evidence type="ECO:0008006" key="3">
    <source>
        <dbReference type="Google" id="ProtNLM"/>
    </source>
</evidence>
<proteinExistence type="predicted"/>
<keyword evidence="2" id="KW-1185">Reference proteome</keyword>
<name>A0ABT9SCR2_9BURK</name>
<reference evidence="1 2" key="1">
    <citation type="submission" date="2023-07" db="EMBL/GenBank/DDBJ databases">
        <title>Sorghum-associated microbial communities from plants grown in Nebraska, USA.</title>
        <authorList>
            <person name="Schachtman D."/>
        </authorList>
    </citation>
    <scope>NUCLEOTIDE SEQUENCE [LARGE SCALE GENOMIC DNA]</scope>
    <source>
        <strain evidence="1 2">DS1607</strain>
    </source>
</reference>
<protein>
    <recommendedName>
        <fullName evidence="3">XRE family transcriptional regulator</fullName>
    </recommendedName>
</protein>
<accession>A0ABT9SCR2</accession>